<dbReference type="RefSeq" id="XP_033457310.1">
    <property type="nucleotide sequence ID" value="XM_033605508.1"/>
</dbReference>
<name>A0A6J3LY95_9PEZI</name>
<gene>
    <name evidence="3" type="ORF">K489DRAFT_383063</name>
</gene>
<reference evidence="3" key="1">
    <citation type="submission" date="2020-01" db="EMBL/GenBank/DDBJ databases">
        <authorList>
            <consortium name="DOE Joint Genome Institute"/>
            <person name="Haridas S."/>
            <person name="Albert R."/>
            <person name="Binder M."/>
            <person name="Bloem J."/>
            <person name="Labutti K."/>
            <person name="Salamov A."/>
            <person name="Andreopoulos B."/>
            <person name="Baker S.E."/>
            <person name="Barry K."/>
            <person name="Bills G."/>
            <person name="Bluhm B.H."/>
            <person name="Cannon C."/>
            <person name="Castanera R."/>
            <person name="Culley D.E."/>
            <person name="Daum C."/>
            <person name="Ezra D."/>
            <person name="Gonzalez J.B."/>
            <person name="Henrissat B."/>
            <person name="Kuo A."/>
            <person name="Liang C."/>
            <person name="Lipzen A."/>
            <person name="Lutzoni F."/>
            <person name="Magnuson J."/>
            <person name="Mondo S."/>
            <person name="Nolan M."/>
            <person name="Ohm R."/>
            <person name="Pangilinan J."/>
            <person name="Park H.-J."/>
            <person name="Ramirez L."/>
            <person name="Alfaro M."/>
            <person name="Sun H."/>
            <person name="Tritt A."/>
            <person name="Yoshinaga Y."/>
            <person name="Zwiers L.-H."/>
            <person name="Turgeon B.G."/>
            <person name="Goodwin S.B."/>
            <person name="Spatafora J.W."/>
            <person name="Crous P.W."/>
            <person name="Grigoriev I.V."/>
        </authorList>
    </citation>
    <scope>NUCLEOTIDE SEQUENCE</scope>
    <source>
        <strain evidence="3">CBS 342.82</strain>
    </source>
</reference>
<dbReference type="AlphaFoldDB" id="A0A6J3LY95"/>
<evidence type="ECO:0000256" key="1">
    <source>
        <dbReference type="SAM" id="MobiDB-lite"/>
    </source>
</evidence>
<organism evidence="3">
    <name type="scientific">Dissoconium aciculare CBS 342.82</name>
    <dbReference type="NCBI Taxonomy" id="1314786"/>
    <lineage>
        <taxon>Eukaryota</taxon>
        <taxon>Fungi</taxon>
        <taxon>Dikarya</taxon>
        <taxon>Ascomycota</taxon>
        <taxon>Pezizomycotina</taxon>
        <taxon>Dothideomycetes</taxon>
        <taxon>Dothideomycetidae</taxon>
        <taxon>Mycosphaerellales</taxon>
        <taxon>Dissoconiaceae</taxon>
        <taxon>Dissoconium</taxon>
    </lineage>
</organism>
<reference evidence="3" key="2">
    <citation type="submission" date="2020-04" db="EMBL/GenBank/DDBJ databases">
        <authorList>
            <consortium name="NCBI Genome Project"/>
        </authorList>
    </citation>
    <scope>NUCLEOTIDE SEQUENCE</scope>
    <source>
        <strain evidence="3">CBS 342.82</strain>
    </source>
</reference>
<keyword evidence="2" id="KW-1185">Reference proteome</keyword>
<dbReference type="Proteomes" id="UP000504637">
    <property type="component" value="Unplaced"/>
</dbReference>
<evidence type="ECO:0000313" key="3">
    <source>
        <dbReference type="RefSeq" id="XP_033457310.1"/>
    </source>
</evidence>
<proteinExistence type="predicted"/>
<feature type="compositionally biased region" description="Basic and acidic residues" evidence="1">
    <location>
        <begin position="100"/>
        <end position="110"/>
    </location>
</feature>
<dbReference type="GeneID" id="54363308"/>
<accession>A0A6J3LY95</accession>
<sequence length="225" mass="25247">MAPLSNIERLYLSLYAEALKNFETDHAAARRQLRDLLRRPMLPPLTRAKCNLMMAFLVPNVDDAQEYLAATRDSLAFNAALGRAPSEFDFEADIQTCEEHLQDRRDHPEDYSMSDDELEGDGLTHEDWARYYFDDEADAGPDEPSAEQDLDIPDDTYDVDVEEESAALPVHDVDDEEEPAYLPASSGLPVRSTSRPAEADSATSEFDLRSGIPERSTDDVDDSEL</sequence>
<feature type="region of interest" description="Disordered" evidence="1">
    <location>
        <begin position="100"/>
        <end position="120"/>
    </location>
</feature>
<evidence type="ECO:0000313" key="2">
    <source>
        <dbReference type="Proteomes" id="UP000504637"/>
    </source>
</evidence>
<reference evidence="3" key="3">
    <citation type="submission" date="2025-08" db="UniProtKB">
        <authorList>
            <consortium name="RefSeq"/>
        </authorList>
    </citation>
    <scope>IDENTIFICATION</scope>
    <source>
        <strain evidence="3">CBS 342.82</strain>
    </source>
</reference>
<feature type="compositionally biased region" description="Acidic residues" evidence="1">
    <location>
        <begin position="135"/>
        <end position="165"/>
    </location>
</feature>
<protein>
    <submittedName>
        <fullName evidence="3">Uncharacterized protein</fullName>
    </submittedName>
</protein>
<feature type="region of interest" description="Disordered" evidence="1">
    <location>
        <begin position="135"/>
        <end position="225"/>
    </location>
</feature>